<reference evidence="3 4" key="1">
    <citation type="submission" date="2013-04" db="EMBL/GenBank/DDBJ databases">
        <title>The Genome Sequence of Bacteroides massiliensis DSM 17679.</title>
        <authorList>
            <consortium name="The Broad Institute Genomics Platform"/>
            <person name="Earl A."/>
            <person name="Ward D."/>
            <person name="Feldgarden M."/>
            <person name="Gevers D."/>
            <person name="Martens E."/>
            <person name="Fenner L."/>
            <person name="Roux V."/>
            <person name="Mallet M.N."/>
            <person name="Raoult D."/>
            <person name="Walker B."/>
            <person name="Young S."/>
            <person name="Zeng Q."/>
            <person name="Gargeya S."/>
            <person name="Fitzgerald M."/>
            <person name="Haas B."/>
            <person name="Abouelleil A."/>
            <person name="Allen A.W."/>
            <person name="Alvarado L."/>
            <person name="Arachchi H.M."/>
            <person name="Berlin A.M."/>
            <person name="Chapman S.B."/>
            <person name="Gainer-Dewar J."/>
            <person name="Goldberg J."/>
            <person name="Griggs A."/>
            <person name="Gujja S."/>
            <person name="Hansen M."/>
            <person name="Howarth C."/>
            <person name="Imamovic A."/>
            <person name="Ireland A."/>
            <person name="Larimer J."/>
            <person name="McCowan C."/>
            <person name="Murphy C."/>
            <person name="Pearson M."/>
            <person name="Poon T.W."/>
            <person name="Priest M."/>
            <person name="Roberts A."/>
            <person name="Saif S."/>
            <person name="Shea T."/>
            <person name="Sisk P."/>
            <person name="Sykes S."/>
            <person name="Wortman J."/>
            <person name="Nusbaum C."/>
            <person name="Birren B."/>
        </authorList>
    </citation>
    <scope>NUCLEOTIDE SEQUENCE [LARGE SCALE GENOMIC DNA]</scope>
    <source>
        <strain evidence="4">B84634 / Timone 84634 / DSM 17679 / JCM 13223</strain>
    </source>
</reference>
<proteinExistence type="predicted"/>
<name>U6R838_9BACT</name>
<dbReference type="RefSeq" id="WP_005945327.1">
    <property type="nucleotide sequence ID" value="NZ_KB890319.1"/>
</dbReference>
<comment type="caution">
    <text evidence="3">The sequence shown here is derived from an EMBL/GenBank/DDBJ whole genome shotgun (WGS) entry which is preliminary data.</text>
</comment>
<dbReference type="EMBL" id="AQHY01000040">
    <property type="protein sequence ID" value="EOA52440.1"/>
    <property type="molecule type" value="Genomic_DNA"/>
</dbReference>
<organism evidence="3 4">
    <name type="scientific">Phocaeicola massiliensis B84634 = Timone 84634 = DSM 17679 = JCM 13223</name>
    <dbReference type="NCBI Taxonomy" id="1121098"/>
    <lineage>
        <taxon>Bacteria</taxon>
        <taxon>Pseudomonadati</taxon>
        <taxon>Bacteroidota</taxon>
        <taxon>Bacteroidia</taxon>
        <taxon>Bacteroidales</taxon>
        <taxon>Bacteroidaceae</taxon>
        <taxon>Phocaeicola</taxon>
    </lineage>
</organism>
<evidence type="ECO:0008006" key="5">
    <source>
        <dbReference type="Google" id="ProtNLM"/>
    </source>
</evidence>
<keyword evidence="1" id="KW-0175">Coiled coil</keyword>
<feature type="signal peptide" evidence="2">
    <location>
        <begin position="1"/>
        <end position="23"/>
    </location>
</feature>
<keyword evidence="2" id="KW-0732">Signal</keyword>
<protein>
    <recommendedName>
        <fullName evidence="5">DUF4988 domain-containing protein</fullName>
    </recommendedName>
</protein>
<dbReference type="eggNOG" id="COG1196">
    <property type="taxonomic scope" value="Bacteria"/>
</dbReference>
<accession>U6R838</accession>
<dbReference type="PATRIC" id="fig|1121098.3.peg.3946"/>
<dbReference type="AlphaFoldDB" id="U6R838"/>
<dbReference type="STRING" id="1121098.HMPREF1534_03867"/>
<dbReference type="PROSITE" id="PS51257">
    <property type="entry name" value="PROKAR_LIPOPROTEIN"/>
    <property type="match status" value="1"/>
</dbReference>
<sequence>MNKKFLSAILFGALMVTSTGTFVSCKDYDDDIDEINKELTEIKSQIAALESAVNNGDYVTGVTPTADGKGMIFTFSKGSPVTVTLNVKDGEPGESAQKITFDEKTGEMLVDNKPTGIFPAKDAEKAPVKIEGGYWAVLNDKGEYDVTEIPVSGVTAVVTDGICTLTVFNADGTTTVVELPTTSSTITELEVVGYLDAKGDFTAFSDAASHDNKYEMGYSAFYTATKAPWEWVDADESQKVKGEIAAKTGVVSLAGQSLVIRVAPASADLSTVAMSLVNSKMDEAPITLGTPEAFKGLVTRAASANGLWAIPLSSKELTGLNALTDLTGKFGGEIEDDEFNIAFAVKTPNFLSNFNLAFNKVELDAVSASLNKKKLVEATQKGSTNIYESTSGTEDNAYVIVKQGTPNTFTFDVPTSVYKSQIIVDEYIAQNWGVVIDGNSFTVNKYNDKQTIPSFPVYFNYIQLTETGIKSVTQTVWVRMERTIKDQVVLDPVNHIIPAKAADDKFTVSLDKMFNEMTAEERVNWNKFAHDIVTVIKQVNPDGDDITVTGFDDDNIAYLTADNKPATSALNIAKLQFIPNHEWNQETYPFDKEYYIVSDFEDENGDVLSSVKIPLTVGIPALSTLLQKEQVVFGGTNNGTGVLNEMDYASDNNAVFYSLKYAFKNQLKDAFENENTVKFIIDPQQKIEGNPVVDLAHMGTGEKRTGVNQAIVLDDKEKAYNTPINILIDGETTKYVGKYTWSDKEIKDNAFTIKIVSPIEQGIVEAASGDIIEVVATEDGTAKLTDADLTTKTYAKVEYNIFKDKFKDNETTADLWTSPYMKGISFKSMNENTIKAIANEDIKPATKVKDTVTPGYVVLRPMNVAYEGTTEVEVKVTDVWGYAKTATVKVKVLAEKE</sequence>
<dbReference type="Proteomes" id="UP000017831">
    <property type="component" value="Unassembled WGS sequence"/>
</dbReference>
<feature type="chain" id="PRO_5004677908" description="DUF4988 domain-containing protein" evidence="2">
    <location>
        <begin position="24"/>
        <end position="897"/>
    </location>
</feature>
<keyword evidence="4" id="KW-1185">Reference proteome</keyword>
<evidence type="ECO:0000313" key="4">
    <source>
        <dbReference type="Proteomes" id="UP000017831"/>
    </source>
</evidence>
<evidence type="ECO:0000313" key="3">
    <source>
        <dbReference type="EMBL" id="EOA52440.1"/>
    </source>
</evidence>
<dbReference type="HOGENOM" id="CLU_012429_0_0_10"/>
<evidence type="ECO:0000256" key="1">
    <source>
        <dbReference type="SAM" id="Coils"/>
    </source>
</evidence>
<gene>
    <name evidence="3" type="ORF">HMPREF1534_03867</name>
</gene>
<dbReference type="OrthoDB" id="1099207at2"/>
<evidence type="ECO:0000256" key="2">
    <source>
        <dbReference type="SAM" id="SignalP"/>
    </source>
</evidence>
<feature type="coiled-coil region" evidence="1">
    <location>
        <begin position="25"/>
        <end position="52"/>
    </location>
</feature>
<dbReference type="GeneID" id="60060265"/>